<gene>
    <name evidence="2" type="ORF">H8Z77_09240</name>
</gene>
<comment type="caution">
    <text evidence="2">The sequence shown here is derived from an EMBL/GenBank/DDBJ whole genome shotgun (WGS) entry which is preliminary data.</text>
</comment>
<evidence type="ECO:0000256" key="1">
    <source>
        <dbReference type="SAM" id="Phobius"/>
    </source>
</evidence>
<keyword evidence="1" id="KW-0472">Membrane</keyword>
<name>A0ABR7IST8_9CLOT</name>
<dbReference type="EMBL" id="JACOQK010000001">
    <property type="protein sequence ID" value="MBC5788197.1"/>
    <property type="molecule type" value="Genomic_DNA"/>
</dbReference>
<keyword evidence="1" id="KW-1133">Transmembrane helix</keyword>
<evidence type="ECO:0008006" key="4">
    <source>
        <dbReference type="Google" id="ProtNLM"/>
    </source>
</evidence>
<dbReference type="RefSeq" id="WP_069987709.1">
    <property type="nucleotide sequence ID" value="NZ_JACOQK010000001.1"/>
</dbReference>
<evidence type="ECO:0000313" key="3">
    <source>
        <dbReference type="Proteomes" id="UP000649151"/>
    </source>
</evidence>
<protein>
    <recommendedName>
        <fullName evidence="4">DUF3784 domain-containing protein</fullName>
    </recommendedName>
</protein>
<feature type="transmembrane region" description="Helical" evidence="1">
    <location>
        <begin position="12"/>
        <end position="34"/>
    </location>
</feature>
<proteinExistence type="predicted"/>
<accession>A0ABR7IST8</accession>
<keyword evidence="3" id="KW-1185">Reference proteome</keyword>
<evidence type="ECO:0000313" key="2">
    <source>
        <dbReference type="EMBL" id="MBC5788197.1"/>
    </source>
</evidence>
<keyword evidence="1" id="KW-0812">Transmembrane</keyword>
<reference evidence="2 3" key="1">
    <citation type="submission" date="2020-08" db="EMBL/GenBank/DDBJ databases">
        <title>Genome public.</title>
        <authorList>
            <person name="Liu C."/>
            <person name="Sun Q."/>
        </authorList>
    </citation>
    <scope>NUCLEOTIDE SEQUENCE [LARGE SCALE GENOMIC DNA]</scope>
    <source>
        <strain evidence="2 3">NSJ-27</strain>
    </source>
</reference>
<sequence length="82" mass="9774">MDWFFDIRIDIVLFIGCFIFGLYVLIGKPAWLLRMYRKQNEKYHRDSKPEEEAKMYRNTGLIFLVAAVIEIIIIVFHFTKGA</sequence>
<dbReference type="Proteomes" id="UP000649151">
    <property type="component" value="Unassembled WGS sequence"/>
</dbReference>
<feature type="transmembrane region" description="Helical" evidence="1">
    <location>
        <begin position="55"/>
        <end position="78"/>
    </location>
</feature>
<organism evidence="2 3">
    <name type="scientific">Clostridium facile</name>
    <dbReference type="NCBI Taxonomy" id="2763035"/>
    <lineage>
        <taxon>Bacteria</taxon>
        <taxon>Bacillati</taxon>
        <taxon>Bacillota</taxon>
        <taxon>Clostridia</taxon>
        <taxon>Eubacteriales</taxon>
        <taxon>Clostridiaceae</taxon>
        <taxon>Clostridium</taxon>
    </lineage>
</organism>